<reference evidence="2 3" key="1">
    <citation type="submission" date="2009-01" db="EMBL/GenBank/DDBJ databases">
        <authorList>
            <person name="Fulton L."/>
            <person name="Clifton S."/>
            <person name="Chinwalla A.T."/>
            <person name="Mitreva M."/>
            <person name="Sodergren E."/>
            <person name="Weinstock G."/>
            <person name="Clifton S."/>
            <person name="Dooling D.J."/>
            <person name="Fulton B."/>
            <person name="Minx P."/>
            <person name="Pepin K.H."/>
            <person name="Johnson M."/>
            <person name="Bhonagiri V."/>
            <person name="Nash W.E."/>
            <person name="Mardis E.R."/>
            <person name="Wilson R.K."/>
        </authorList>
    </citation>
    <scope>NUCLEOTIDE SEQUENCE [LARGE SCALE GENOMIC DNA]</scope>
    <source>
        <strain evidence="2 3">NRL30031/H210</strain>
    </source>
</reference>
<comment type="caution">
    <text evidence="2">The sequence shown here is derived from an EMBL/GenBank/DDBJ whole genome shotgun (WGS) entry which is preliminary data.</text>
</comment>
<feature type="transmembrane region" description="Helical" evidence="1">
    <location>
        <begin position="21"/>
        <end position="40"/>
    </location>
</feature>
<gene>
    <name evidence="2" type="ORF">NEIFLAOT_01326</name>
</gene>
<sequence>MIDRKSEKRFTQKAWGKMQKGSILTLKNCGYGGIFFIIGLKK</sequence>
<accession>C0EMZ6</accession>
<keyword evidence="3" id="KW-1185">Reference proteome</keyword>
<proteinExistence type="predicted"/>
<evidence type="ECO:0000313" key="2">
    <source>
        <dbReference type="EMBL" id="EEG33618.1"/>
    </source>
</evidence>
<keyword evidence="1" id="KW-1133">Transmembrane helix</keyword>
<name>C0EMZ6_NEIFL</name>
<evidence type="ECO:0000313" key="3">
    <source>
        <dbReference type="Proteomes" id="UP000004457"/>
    </source>
</evidence>
<protein>
    <submittedName>
        <fullName evidence="2">Uncharacterized protein</fullName>
    </submittedName>
</protein>
<evidence type="ECO:0000256" key="1">
    <source>
        <dbReference type="SAM" id="Phobius"/>
    </source>
</evidence>
<keyword evidence="1" id="KW-0472">Membrane</keyword>
<dbReference type="AlphaFoldDB" id="C0EMZ6"/>
<dbReference type="Proteomes" id="UP000004457">
    <property type="component" value="Unassembled WGS sequence"/>
</dbReference>
<dbReference type="EMBL" id="ACEN01000062">
    <property type="protein sequence ID" value="EEG33618.1"/>
    <property type="molecule type" value="Genomic_DNA"/>
</dbReference>
<keyword evidence="1" id="KW-0812">Transmembrane</keyword>
<organism evidence="2 3">
    <name type="scientific">Neisseria flavescens NRL30031/H210</name>
    <dbReference type="NCBI Taxonomy" id="546264"/>
    <lineage>
        <taxon>Bacteria</taxon>
        <taxon>Pseudomonadati</taxon>
        <taxon>Pseudomonadota</taxon>
        <taxon>Betaproteobacteria</taxon>
        <taxon>Neisseriales</taxon>
        <taxon>Neisseriaceae</taxon>
        <taxon>Neisseria</taxon>
    </lineage>
</organism>